<name>A0A0F9GS53_9ZZZZ</name>
<proteinExistence type="predicted"/>
<reference evidence="1" key="1">
    <citation type="journal article" date="2015" name="Nature">
        <title>Complex archaea that bridge the gap between prokaryotes and eukaryotes.</title>
        <authorList>
            <person name="Spang A."/>
            <person name="Saw J.H."/>
            <person name="Jorgensen S.L."/>
            <person name="Zaremba-Niedzwiedzka K."/>
            <person name="Martijn J."/>
            <person name="Lind A.E."/>
            <person name="van Eijk R."/>
            <person name="Schleper C."/>
            <person name="Guy L."/>
            <person name="Ettema T.J."/>
        </authorList>
    </citation>
    <scope>NUCLEOTIDE SEQUENCE</scope>
</reference>
<dbReference type="AlphaFoldDB" id="A0A0F9GS53"/>
<gene>
    <name evidence="1" type="ORF">LCGC14_1792450</name>
</gene>
<comment type="caution">
    <text evidence="1">The sequence shown here is derived from an EMBL/GenBank/DDBJ whole genome shotgun (WGS) entry which is preliminary data.</text>
</comment>
<sequence>MDQDLFDFDPEEKKYSWNWWDPWPEGLPRRTQYLWQIRRDLRALEEIDNVDEIPFYLGRIERFSEALKKLG</sequence>
<evidence type="ECO:0000313" key="1">
    <source>
        <dbReference type="EMBL" id="KKM01635.1"/>
    </source>
</evidence>
<accession>A0A0F9GS53</accession>
<protein>
    <submittedName>
        <fullName evidence="1">Uncharacterized protein</fullName>
    </submittedName>
</protein>
<dbReference type="EMBL" id="LAZR01017143">
    <property type="protein sequence ID" value="KKM01635.1"/>
    <property type="molecule type" value="Genomic_DNA"/>
</dbReference>
<organism evidence="1">
    <name type="scientific">marine sediment metagenome</name>
    <dbReference type="NCBI Taxonomy" id="412755"/>
    <lineage>
        <taxon>unclassified sequences</taxon>
        <taxon>metagenomes</taxon>
        <taxon>ecological metagenomes</taxon>
    </lineage>
</organism>